<keyword evidence="1" id="KW-1133">Transmembrane helix</keyword>
<protein>
    <submittedName>
        <fullName evidence="2">Uncharacterized protein</fullName>
    </submittedName>
</protein>
<evidence type="ECO:0000256" key="1">
    <source>
        <dbReference type="SAM" id="Phobius"/>
    </source>
</evidence>
<feature type="transmembrane region" description="Helical" evidence="1">
    <location>
        <begin position="60"/>
        <end position="81"/>
    </location>
</feature>
<keyword evidence="1" id="KW-0472">Membrane</keyword>
<feature type="transmembrane region" description="Helical" evidence="1">
    <location>
        <begin position="14"/>
        <end position="40"/>
    </location>
</feature>
<comment type="caution">
    <text evidence="2">The sequence shown here is derived from an EMBL/GenBank/DDBJ whole genome shotgun (WGS) entry which is preliminary data.</text>
</comment>
<proteinExistence type="predicted"/>
<dbReference type="EMBL" id="JADNRY010000050">
    <property type="protein sequence ID" value="KAF9069476.1"/>
    <property type="molecule type" value="Genomic_DNA"/>
</dbReference>
<dbReference type="OrthoDB" id="3251775at2759"/>
<sequence length="115" mass="12956">MLHVCNLWERKQRLMVLSIIIFIFTEAASVACAIITLASLIPTVSFNETAKACVIPQRSFFFIAWVPAVFFDLAMIIIVLWNRTLRSHTEGFSKVAHGDGLIYFVVSPCLQILIP</sequence>
<organism evidence="2 3">
    <name type="scientific">Rhodocollybia butyracea</name>
    <dbReference type="NCBI Taxonomy" id="206335"/>
    <lineage>
        <taxon>Eukaryota</taxon>
        <taxon>Fungi</taxon>
        <taxon>Dikarya</taxon>
        <taxon>Basidiomycota</taxon>
        <taxon>Agaricomycotina</taxon>
        <taxon>Agaricomycetes</taxon>
        <taxon>Agaricomycetidae</taxon>
        <taxon>Agaricales</taxon>
        <taxon>Marasmiineae</taxon>
        <taxon>Omphalotaceae</taxon>
        <taxon>Rhodocollybia</taxon>
    </lineage>
</organism>
<dbReference type="AlphaFoldDB" id="A0A9P5PU66"/>
<evidence type="ECO:0000313" key="3">
    <source>
        <dbReference type="Proteomes" id="UP000772434"/>
    </source>
</evidence>
<reference evidence="2" key="1">
    <citation type="submission" date="2020-11" db="EMBL/GenBank/DDBJ databases">
        <authorList>
            <consortium name="DOE Joint Genome Institute"/>
            <person name="Ahrendt S."/>
            <person name="Riley R."/>
            <person name="Andreopoulos W."/>
            <person name="Labutti K."/>
            <person name="Pangilinan J."/>
            <person name="Ruiz-Duenas F.J."/>
            <person name="Barrasa J.M."/>
            <person name="Sanchez-Garcia M."/>
            <person name="Camarero S."/>
            <person name="Miyauchi S."/>
            <person name="Serrano A."/>
            <person name="Linde D."/>
            <person name="Babiker R."/>
            <person name="Drula E."/>
            <person name="Ayuso-Fernandez I."/>
            <person name="Pacheco R."/>
            <person name="Padilla G."/>
            <person name="Ferreira P."/>
            <person name="Barriuso J."/>
            <person name="Kellner H."/>
            <person name="Castanera R."/>
            <person name="Alfaro M."/>
            <person name="Ramirez L."/>
            <person name="Pisabarro A.G."/>
            <person name="Kuo A."/>
            <person name="Tritt A."/>
            <person name="Lipzen A."/>
            <person name="He G."/>
            <person name="Yan M."/>
            <person name="Ng V."/>
            <person name="Cullen D."/>
            <person name="Martin F."/>
            <person name="Rosso M.-N."/>
            <person name="Henrissat B."/>
            <person name="Hibbett D."/>
            <person name="Martinez A.T."/>
            <person name="Grigoriev I.V."/>
        </authorList>
    </citation>
    <scope>NUCLEOTIDE SEQUENCE</scope>
    <source>
        <strain evidence="2">AH 40177</strain>
    </source>
</reference>
<keyword evidence="3" id="KW-1185">Reference proteome</keyword>
<dbReference type="Proteomes" id="UP000772434">
    <property type="component" value="Unassembled WGS sequence"/>
</dbReference>
<keyword evidence="1" id="KW-0812">Transmembrane</keyword>
<evidence type="ECO:0000313" key="2">
    <source>
        <dbReference type="EMBL" id="KAF9069476.1"/>
    </source>
</evidence>
<name>A0A9P5PU66_9AGAR</name>
<gene>
    <name evidence="2" type="ORF">BDP27DRAFT_718836</name>
</gene>
<accession>A0A9P5PU66</accession>